<feature type="transmembrane region" description="Helical" evidence="10">
    <location>
        <begin position="212"/>
        <end position="233"/>
    </location>
</feature>
<dbReference type="AlphaFoldDB" id="A0A9N7TGU2"/>
<feature type="transmembrane region" description="Helical" evidence="10">
    <location>
        <begin position="245"/>
        <end position="267"/>
    </location>
</feature>
<comment type="subcellular location">
    <subcellularLocation>
        <location evidence="1">Cell membrane</location>
        <topology evidence="1">Multi-pass membrane protein</topology>
    </subcellularLocation>
</comment>
<feature type="transmembrane region" description="Helical" evidence="10">
    <location>
        <begin position="279"/>
        <end position="300"/>
    </location>
</feature>
<keyword evidence="5 10" id="KW-0812">Transmembrane</keyword>
<feature type="transmembrane region" description="Helical" evidence="10">
    <location>
        <begin position="182"/>
        <end position="200"/>
    </location>
</feature>
<dbReference type="GO" id="GO:0005886">
    <property type="term" value="C:plasma membrane"/>
    <property type="evidence" value="ECO:0007669"/>
    <property type="project" value="UniProtKB-SubCell"/>
</dbReference>
<sequence>MKLYMDTAADDMVNHAETKVVEVCGDHGRLKVAAGCRAPWKQKSRAIPPFCPLMPPSPCVFPLCVSDPTPPPAPPTWSLLLCRHSSRSPPLTPCLGQSQLTASPMTAWIVLPVSLSAFSITGIWIVYAMAVMNHHVCPVENWSYNVTCTEELPRPGFPKTCCTIQDIPLISKCGSFPPESCLFSLIGNVGAFMVVMVCLLRYAQVIEHSHRCWVNTSAMVSGCTNAVGLVMVGNFQVDHAKSLHYVGAGVAFPAGLLFVCLQCVLTYRVAVTALDYWMAHFRVALALGAMVSLVLSGIFFIHESFILQHAAAICEWVFTVDILVFYGTFTYEFGTVTSETLMVGLERSHHGSGVIMGPRARGSTLSGATKGLKSPGGSSTSTHLNCTPESIAMLVWTKRVRHPFKGFCVAHLFWPLAYLCTAHFFE</sequence>
<dbReference type="GO" id="GO:0072659">
    <property type="term" value="P:protein localization to plasma membrane"/>
    <property type="evidence" value="ECO:0007669"/>
    <property type="project" value="TreeGrafter"/>
</dbReference>
<gene>
    <name evidence="12" type="ORF">PLEPLA_LOCUS363</name>
</gene>
<accession>A0A9N7TGU2</accession>
<reference evidence="12" key="1">
    <citation type="submission" date="2020-03" db="EMBL/GenBank/DDBJ databases">
        <authorList>
            <person name="Weist P."/>
        </authorList>
    </citation>
    <scope>NUCLEOTIDE SEQUENCE</scope>
</reference>
<dbReference type="Proteomes" id="UP001153269">
    <property type="component" value="Unassembled WGS sequence"/>
</dbReference>
<keyword evidence="7 10" id="KW-0472">Membrane</keyword>
<evidence type="ECO:0000256" key="10">
    <source>
        <dbReference type="SAM" id="Phobius"/>
    </source>
</evidence>
<dbReference type="InterPro" id="IPR050911">
    <property type="entry name" value="DRAM/TMEM150_Autophagy_Mod"/>
</dbReference>
<dbReference type="EMBL" id="CADEAL010000014">
    <property type="protein sequence ID" value="CAB1412670.1"/>
    <property type="molecule type" value="Genomic_DNA"/>
</dbReference>
<evidence type="ECO:0000256" key="4">
    <source>
        <dbReference type="ARBA" id="ARBA00022475"/>
    </source>
</evidence>
<feature type="transmembrane region" description="Helical" evidence="10">
    <location>
        <begin position="107"/>
        <end position="130"/>
    </location>
</feature>
<evidence type="ECO:0000256" key="9">
    <source>
        <dbReference type="ARBA" id="ARBA00030381"/>
    </source>
</evidence>
<dbReference type="Pfam" id="PF10277">
    <property type="entry name" value="Frag1"/>
    <property type="match status" value="1"/>
</dbReference>
<evidence type="ECO:0000256" key="8">
    <source>
        <dbReference type="ARBA" id="ARBA00023180"/>
    </source>
</evidence>
<evidence type="ECO:0000259" key="11">
    <source>
        <dbReference type="Pfam" id="PF10277"/>
    </source>
</evidence>
<evidence type="ECO:0000256" key="7">
    <source>
        <dbReference type="ARBA" id="ARBA00023136"/>
    </source>
</evidence>
<name>A0A9N7TGU2_PLEPL</name>
<keyword evidence="13" id="KW-1185">Reference proteome</keyword>
<feature type="transmembrane region" description="Helical" evidence="10">
    <location>
        <begin position="406"/>
        <end position="425"/>
    </location>
</feature>
<keyword evidence="8" id="KW-0325">Glycoprotein</keyword>
<comment type="similarity">
    <text evidence="2">Belongs to the DRAM/TMEM150 family.</text>
</comment>
<dbReference type="PANTHER" id="PTHR21324">
    <property type="entry name" value="FASTING-INDUCIBLE INTEGRAL MEMBRANE PROTEIN TM6P1-RELATED"/>
    <property type="match status" value="1"/>
</dbReference>
<evidence type="ECO:0000256" key="6">
    <source>
        <dbReference type="ARBA" id="ARBA00022989"/>
    </source>
</evidence>
<protein>
    <recommendedName>
        <fullName evidence="3">Transmembrane protein 150A</fullName>
    </recommendedName>
    <alternativeName>
        <fullName evidence="9">Transmembrane protein 150</fullName>
    </alternativeName>
</protein>
<proteinExistence type="inferred from homology"/>
<feature type="domain" description="CWH43-like N-terminal" evidence="11">
    <location>
        <begin position="108"/>
        <end position="335"/>
    </location>
</feature>
<dbReference type="InterPro" id="IPR019402">
    <property type="entry name" value="CWH43_N"/>
</dbReference>
<keyword evidence="6 10" id="KW-1133">Transmembrane helix</keyword>
<keyword evidence="4" id="KW-1003">Cell membrane</keyword>
<evidence type="ECO:0000256" key="2">
    <source>
        <dbReference type="ARBA" id="ARBA00006565"/>
    </source>
</evidence>
<evidence type="ECO:0000256" key="3">
    <source>
        <dbReference type="ARBA" id="ARBA00016019"/>
    </source>
</evidence>
<evidence type="ECO:0000313" key="12">
    <source>
        <dbReference type="EMBL" id="CAB1412670.1"/>
    </source>
</evidence>
<organism evidence="12 13">
    <name type="scientific">Pleuronectes platessa</name>
    <name type="common">European plaice</name>
    <dbReference type="NCBI Taxonomy" id="8262"/>
    <lineage>
        <taxon>Eukaryota</taxon>
        <taxon>Metazoa</taxon>
        <taxon>Chordata</taxon>
        <taxon>Craniata</taxon>
        <taxon>Vertebrata</taxon>
        <taxon>Euteleostomi</taxon>
        <taxon>Actinopterygii</taxon>
        <taxon>Neopterygii</taxon>
        <taxon>Teleostei</taxon>
        <taxon>Neoteleostei</taxon>
        <taxon>Acanthomorphata</taxon>
        <taxon>Carangaria</taxon>
        <taxon>Pleuronectiformes</taxon>
        <taxon>Pleuronectoidei</taxon>
        <taxon>Pleuronectidae</taxon>
        <taxon>Pleuronectes</taxon>
    </lineage>
</organism>
<dbReference type="PANTHER" id="PTHR21324:SF6">
    <property type="entry name" value="TRANSMEMBRANE PROTEIN 150A"/>
    <property type="match status" value="1"/>
</dbReference>
<comment type="caution">
    <text evidence="12">The sequence shown here is derived from an EMBL/GenBank/DDBJ whole genome shotgun (WGS) entry which is preliminary data.</text>
</comment>
<feature type="transmembrane region" description="Helical" evidence="10">
    <location>
        <begin position="306"/>
        <end position="326"/>
    </location>
</feature>
<evidence type="ECO:0000256" key="1">
    <source>
        <dbReference type="ARBA" id="ARBA00004651"/>
    </source>
</evidence>
<evidence type="ECO:0000256" key="5">
    <source>
        <dbReference type="ARBA" id="ARBA00022692"/>
    </source>
</evidence>
<evidence type="ECO:0000313" key="13">
    <source>
        <dbReference type="Proteomes" id="UP001153269"/>
    </source>
</evidence>